<sequence length="658" mass="76757">MKKKKEIYYTNVAIILTTLYIVFCFFLAITIFKKPLFAPVTFYLCLFYYSVLSYFLCRLGYWKRKINFAEINNEKLSNFFYCSNAPQITYLIPSYKEDIRIIKQTLLSAALQEYPNKNVVLLIDNPSNPQNIDELNLLISTRHITQEIHDLLNPMFERINREYNNFLKKNEENQISLIKELEIVADLFIEVAIWFKVQAEEYNPQDHAEELMIEKFFLHQYKSLIQIADSLKKSPNLDSTNPITIKILYQKLIGIFDVKLSSFERKIYNNLSHKSNKAMNINSYIALMGGKFQEINTEKGLQIINHPQGNLLIPDSDYIIILDADSIILPSYTQLLTYFLEQPQNKKVAVAQTPYCAYRNPPGILERIAGATTDIQHIIHQGSTFYHATYWVGANAMVRKTALDSILTTRKEGEFNIKVYIQDRTVIEDTESTIDLIDKGWKLYNYPDILSYSATPHDFGSLVIQRQRWANGGIIILPKLVKYLIKKPKKTQLFFEAILRNYYLISPPAINLGILLLLLLPFNQEERATLSTSFILFIPYCYLYVRDLEYMGYKKTDFIRVFALNLILIPINIGGFIQSVKQIITGKHTTFKRTPKVKYRTSAPRLFIFINYALCLYSVLAFLRFFYLQEWLGAVYCLINFYFFFYAIKAFIKLSING</sequence>
<feature type="transmembrane region" description="Helical" evidence="7">
    <location>
        <begin position="606"/>
        <end position="627"/>
    </location>
</feature>
<feature type="transmembrane region" description="Helical" evidence="7">
    <location>
        <begin position="7"/>
        <end position="31"/>
    </location>
</feature>
<dbReference type="SUPFAM" id="SSF53448">
    <property type="entry name" value="Nucleotide-diphospho-sugar transferases"/>
    <property type="match status" value="1"/>
</dbReference>
<dbReference type="HOGENOM" id="CLU_011897_0_0_3"/>
<feature type="transmembrane region" description="Helical" evidence="7">
    <location>
        <begin position="528"/>
        <end position="545"/>
    </location>
</feature>
<dbReference type="Pfam" id="PF13632">
    <property type="entry name" value="Glyco_trans_2_3"/>
    <property type="match status" value="1"/>
</dbReference>
<dbReference type="eggNOG" id="COG1215">
    <property type="taxonomic scope" value="Bacteria"/>
</dbReference>
<comment type="subcellular location">
    <subcellularLocation>
        <location evidence="1">Membrane</location>
        <topology evidence="1">Multi-pass membrane protein</topology>
    </subcellularLocation>
</comment>
<dbReference type="Proteomes" id="UP000008206">
    <property type="component" value="Chromosome"/>
</dbReference>
<dbReference type="GO" id="GO:0016758">
    <property type="term" value="F:hexosyltransferase activity"/>
    <property type="evidence" value="ECO:0007669"/>
    <property type="project" value="TreeGrafter"/>
</dbReference>
<evidence type="ECO:0000256" key="7">
    <source>
        <dbReference type="SAM" id="Phobius"/>
    </source>
</evidence>
<dbReference type="PANTHER" id="PTHR43867">
    <property type="entry name" value="CELLULOSE SYNTHASE CATALYTIC SUBUNIT A [UDP-FORMING]"/>
    <property type="match status" value="1"/>
</dbReference>
<dbReference type="GO" id="GO:0005886">
    <property type="term" value="C:plasma membrane"/>
    <property type="evidence" value="ECO:0007669"/>
    <property type="project" value="TreeGrafter"/>
</dbReference>
<keyword evidence="3" id="KW-0808">Transferase</keyword>
<dbReference type="EMBL" id="CP002198">
    <property type="protein sequence ID" value="ADN16525.1"/>
    <property type="molecule type" value="Genomic_DNA"/>
</dbReference>
<dbReference type="Gene3D" id="3.90.550.10">
    <property type="entry name" value="Spore Coat Polysaccharide Biosynthesis Protein SpsA, Chain A"/>
    <property type="match status" value="2"/>
</dbReference>
<keyword evidence="2" id="KW-0328">Glycosyltransferase</keyword>
<dbReference type="CAZy" id="GT2">
    <property type="family name" value="Glycosyltransferase Family 2"/>
</dbReference>
<dbReference type="KEGG" id="cyj:Cyan7822_4617"/>
<accession>E0UDU0</accession>
<evidence type="ECO:0000256" key="5">
    <source>
        <dbReference type="ARBA" id="ARBA00022989"/>
    </source>
</evidence>
<evidence type="ECO:0000256" key="6">
    <source>
        <dbReference type="ARBA" id="ARBA00023136"/>
    </source>
</evidence>
<keyword evidence="6 7" id="KW-0472">Membrane</keyword>
<proteinExistence type="predicted"/>
<dbReference type="AlphaFoldDB" id="E0UDU0"/>
<evidence type="ECO:0000256" key="1">
    <source>
        <dbReference type="ARBA" id="ARBA00004141"/>
    </source>
</evidence>
<evidence type="ECO:0000256" key="4">
    <source>
        <dbReference type="ARBA" id="ARBA00022692"/>
    </source>
</evidence>
<keyword evidence="10" id="KW-1185">Reference proteome</keyword>
<dbReference type="InterPro" id="IPR001173">
    <property type="entry name" value="Glyco_trans_2-like"/>
</dbReference>
<dbReference type="PANTHER" id="PTHR43867:SF2">
    <property type="entry name" value="CELLULOSE SYNTHASE CATALYTIC SUBUNIT A [UDP-FORMING]"/>
    <property type="match status" value="1"/>
</dbReference>
<keyword evidence="5 7" id="KW-1133">Transmembrane helix</keyword>
<keyword evidence="4 7" id="KW-0812">Transmembrane</keyword>
<dbReference type="RefSeq" id="WP_013324567.1">
    <property type="nucleotide sequence ID" value="NC_014501.1"/>
</dbReference>
<evidence type="ECO:0000313" key="10">
    <source>
        <dbReference type="Proteomes" id="UP000008206"/>
    </source>
</evidence>
<feature type="transmembrane region" description="Helical" evidence="7">
    <location>
        <begin position="633"/>
        <end position="652"/>
    </location>
</feature>
<protein>
    <recommendedName>
        <fullName evidence="8">Glycosyltransferase 2-like domain-containing protein</fullName>
    </recommendedName>
</protein>
<dbReference type="STRING" id="497965.Cyan7822_4617"/>
<evidence type="ECO:0000256" key="2">
    <source>
        <dbReference type="ARBA" id="ARBA00022676"/>
    </source>
</evidence>
<dbReference type="InterPro" id="IPR050321">
    <property type="entry name" value="Glycosyltr_2/OpgH_subfam"/>
</dbReference>
<name>E0UDU0_GLOV7</name>
<organism evidence="9 10">
    <name type="scientific">Gloeothece verrucosa (strain PCC 7822)</name>
    <name type="common">Cyanothece sp. (strain PCC 7822)</name>
    <dbReference type="NCBI Taxonomy" id="497965"/>
    <lineage>
        <taxon>Bacteria</taxon>
        <taxon>Bacillati</taxon>
        <taxon>Cyanobacteriota</taxon>
        <taxon>Cyanophyceae</taxon>
        <taxon>Oscillatoriophycideae</taxon>
        <taxon>Chroococcales</taxon>
        <taxon>Aphanothecaceae</taxon>
        <taxon>Gloeothece</taxon>
        <taxon>Gloeothece verrucosa</taxon>
    </lineage>
</organism>
<feature type="transmembrane region" description="Helical" evidence="7">
    <location>
        <begin position="502"/>
        <end position="522"/>
    </location>
</feature>
<feature type="transmembrane region" description="Helical" evidence="7">
    <location>
        <begin position="37"/>
        <end position="57"/>
    </location>
</feature>
<dbReference type="OrthoDB" id="9766299at2"/>
<feature type="domain" description="Glycosyltransferase 2-like" evidence="8">
    <location>
        <begin position="318"/>
        <end position="538"/>
    </location>
</feature>
<gene>
    <name evidence="9" type="ordered locus">Cyan7822_4617</name>
</gene>
<evidence type="ECO:0000259" key="8">
    <source>
        <dbReference type="Pfam" id="PF13632"/>
    </source>
</evidence>
<dbReference type="InterPro" id="IPR029044">
    <property type="entry name" value="Nucleotide-diphossugar_trans"/>
</dbReference>
<reference evidence="10" key="1">
    <citation type="journal article" date="2011" name="MBio">
        <title>Novel metabolic attributes of the genus Cyanothece, comprising a group of unicellular nitrogen-fixing Cyanobacteria.</title>
        <authorList>
            <person name="Bandyopadhyay A."/>
            <person name="Elvitigala T."/>
            <person name="Welsh E."/>
            <person name="Stockel J."/>
            <person name="Liberton M."/>
            <person name="Min H."/>
            <person name="Sherman L.A."/>
            <person name="Pakrasi H.B."/>
        </authorList>
    </citation>
    <scope>NUCLEOTIDE SEQUENCE [LARGE SCALE GENOMIC DNA]</scope>
    <source>
        <strain evidence="10">PCC 7822</strain>
    </source>
</reference>
<evidence type="ECO:0000313" key="9">
    <source>
        <dbReference type="EMBL" id="ADN16525.1"/>
    </source>
</evidence>
<evidence type="ECO:0000256" key="3">
    <source>
        <dbReference type="ARBA" id="ARBA00022679"/>
    </source>
</evidence>